<keyword evidence="1" id="KW-0472">Membrane</keyword>
<organism evidence="3 4">
    <name type="scientific">Polarella glacialis</name>
    <name type="common">Dinoflagellate</name>
    <dbReference type="NCBI Taxonomy" id="89957"/>
    <lineage>
        <taxon>Eukaryota</taxon>
        <taxon>Sar</taxon>
        <taxon>Alveolata</taxon>
        <taxon>Dinophyceae</taxon>
        <taxon>Suessiales</taxon>
        <taxon>Suessiaceae</taxon>
        <taxon>Polarella</taxon>
    </lineage>
</organism>
<evidence type="ECO:0000313" key="4">
    <source>
        <dbReference type="Proteomes" id="UP000626109"/>
    </source>
</evidence>
<sequence length="255" mass="27966">MLGCAFCNSNSEILRLPRSAGIAWRTWAGDWSLGFAKGDLLFYCCCFLLLVLLLVLLVVLLVLVLVLLLVLLLVVYFNVIYTLSNYKEHGLGDALRECAVQGAVGQVFLLIGTNDLARKGVAPDSPTSLSSELQTLVRELTGYLKGAPVLVQALLPRAKKGPGNVCLGWGSDLCPGPNCSELYEAVEATNREIQKMASRFRSEGLHVTAVDCNAVFLRDGRLNEGLFYDRLHPNSEGYKRWALCLQEARGTLEKS</sequence>
<name>A0A813KT45_POLGL</name>
<keyword evidence="1" id="KW-0812">Transmembrane</keyword>
<protein>
    <recommendedName>
        <fullName evidence="2">SGNH hydrolase-type esterase domain-containing protein</fullName>
    </recommendedName>
</protein>
<dbReference type="InterPro" id="IPR013830">
    <property type="entry name" value="SGNH_hydro"/>
</dbReference>
<feature type="domain" description="SGNH hydrolase-type esterase" evidence="2">
    <location>
        <begin position="107"/>
        <end position="240"/>
    </location>
</feature>
<dbReference type="AlphaFoldDB" id="A0A813KT45"/>
<dbReference type="InterPro" id="IPR036514">
    <property type="entry name" value="SGNH_hydro_sf"/>
</dbReference>
<dbReference type="SUPFAM" id="SSF52266">
    <property type="entry name" value="SGNH hydrolase"/>
    <property type="match status" value="1"/>
</dbReference>
<dbReference type="Gene3D" id="3.40.50.1110">
    <property type="entry name" value="SGNH hydrolase"/>
    <property type="match status" value="1"/>
</dbReference>
<proteinExistence type="predicted"/>
<dbReference type="EMBL" id="CAJNNW010032122">
    <property type="protein sequence ID" value="CAE8711163.1"/>
    <property type="molecule type" value="Genomic_DNA"/>
</dbReference>
<feature type="transmembrane region" description="Helical" evidence="1">
    <location>
        <begin position="40"/>
        <end position="73"/>
    </location>
</feature>
<dbReference type="Pfam" id="PF13472">
    <property type="entry name" value="Lipase_GDSL_2"/>
    <property type="match status" value="1"/>
</dbReference>
<gene>
    <name evidence="3" type="ORF">PGLA2088_LOCUS36343</name>
</gene>
<evidence type="ECO:0000259" key="2">
    <source>
        <dbReference type="Pfam" id="PF13472"/>
    </source>
</evidence>
<accession>A0A813KT45</accession>
<evidence type="ECO:0000256" key="1">
    <source>
        <dbReference type="SAM" id="Phobius"/>
    </source>
</evidence>
<keyword evidence="1" id="KW-1133">Transmembrane helix</keyword>
<comment type="caution">
    <text evidence="3">The sequence shown here is derived from an EMBL/GenBank/DDBJ whole genome shotgun (WGS) entry which is preliminary data.</text>
</comment>
<dbReference type="Proteomes" id="UP000626109">
    <property type="component" value="Unassembled WGS sequence"/>
</dbReference>
<evidence type="ECO:0000313" key="3">
    <source>
        <dbReference type="EMBL" id="CAE8711163.1"/>
    </source>
</evidence>
<reference evidence="3" key="1">
    <citation type="submission" date="2021-02" db="EMBL/GenBank/DDBJ databases">
        <authorList>
            <person name="Dougan E. K."/>
            <person name="Rhodes N."/>
            <person name="Thang M."/>
            <person name="Chan C."/>
        </authorList>
    </citation>
    <scope>NUCLEOTIDE SEQUENCE</scope>
</reference>